<dbReference type="EMBL" id="JBHSAO010000001">
    <property type="protein sequence ID" value="MFC4022399.1"/>
    <property type="molecule type" value="Genomic_DNA"/>
</dbReference>
<dbReference type="InterPro" id="IPR039425">
    <property type="entry name" value="RNA_pol_sigma-70-like"/>
</dbReference>
<gene>
    <name evidence="9" type="ORF">ACFOUV_01045</name>
</gene>
<keyword evidence="4 6" id="KW-0238">DNA-binding</keyword>
<keyword evidence="10" id="KW-1185">Reference proteome</keyword>
<dbReference type="SUPFAM" id="SSF88659">
    <property type="entry name" value="Sigma3 and sigma4 domains of RNA polymerase sigma factors"/>
    <property type="match status" value="1"/>
</dbReference>
<dbReference type="NCBIfam" id="TIGR02937">
    <property type="entry name" value="sigma70-ECF"/>
    <property type="match status" value="1"/>
</dbReference>
<dbReference type="Pfam" id="PF08281">
    <property type="entry name" value="Sigma70_r4_2"/>
    <property type="match status" value="1"/>
</dbReference>
<feature type="domain" description="RNA polymerase sigma-70 region 2" evidence="7">
    <location>
        <begin position="33"/>
        <end position="93"/>
    </location>
</feature>
<evidence type="ECO:0000256" key="1">
    <source>
        <dbReference type="ARBA" id="ARBA00010641"/>
    </source>
</evidence>
<accession>A0ABV8GRE2</accession>
<organism evidence="9 10">
    <name type="scientific">Oceanobacillus longus</name>
    <dbReference type="NCBI Taxonomy" id="930120"/>
    <lineage>
        <taxon>Bacteria</taxon>
        <taxon>Bacillati</taxon>
        <taxon>Bacillota</taxon>
        <taxon>Bacilli</taxon>
        <taxon>Bacillales</taxon>
        <taxon>Bacillaceae</taxon>
        <taxon>Oceanobacillus</taxon>
    </lineage>
</organism>
<dbReference type="Gene3D" id="1.10.1740.10">
    <property type="match status" value="1"/>
</dbReference>
<keyword evidence="3 6" id="KW-0731">Sigma factor</keyword>
<dbReference type="InterPro" id="IPR000838">
    <property type="entry name" value="RNA_pol_sigma70_ECF_CS"/>
</dbReference>
<evidence type="ECO:0000313" key="10">
    <source>
        <dbReference type="Proteomes" id="UP001595772"/>
    </source>
</evidence>
<dbReference type="InterPro" id="IPR014284">
    <property type="entry name" value="RNA_pol_sigma-70_dom"/>
</dbReference>
<evidence type="ECO:0000259" key="7">
    <source>
        <dbReference type="Pfam" id="PF04542"/>
    </source>
</evidence>
<dbReference type="CDD" id="cd06171">
    <property type="entry name" value="Sigma70_r4"/>
    <property type="match status" value="1"/>
</dbReference>
<dbReference type="InterPro" id="IPR013324">
    <property type="entry name" value="RNA_pol_sigma_r3/r4-like"/>
</dbReference>
<comment type="caution">
    <text evidence="9">The sequence shown here is derived from an EMBL/GenBank/DDBJ whole genome shotgun (WGS) entry which is preliminary data.</text>
</comment>
<evidence type="ECO:0000256" key="2">
    <source>
        <dbReference type="ARBA" id="ARBA00023015"/>
    </source>
</evidence>
<dbReference type="InterPro" id="IPR036388">
    <property type="entry name" value="WH-like_DNA-bd_sf"/>
</dbReference>
<name>A0ABV8GRE2_9BACI</name>
<feature type="domain" description="RNA polymerase sigma factor 70 region 4 type 2" evidence="8">
    <location>
        <begin position="130"/>
        <end position="181"/>
    </location>
</feature>
<evidence type="ECO:0000256" key="6">
    <source>
        <dbReference type="RuleBase" id="RU000716"/>
    </source>
</evidence>
<dbReference type="Gene3D" id="1.10.10.10">
    <property type="entry name" value="Winged helix-like DNA-binding domain superfamily/Winged helix DNA-binding domain"/>
    <property type="match status" value="1"/>
</dbReference>
<evidence type="ECO:0000256" key="3">
    <source>
        <dbReference type="ARBA" id="ARBA00023082"/>
    </source>
</evidence>
<proteinExistence type="inferred from homology"/>
<sequence length="197" mass="23388">MVKSINSTSYDRSDTEILQLNPNEAINTIMDIYGNEIKRLIYTYVNSVAETDDITQEVFVTIYQKLDTFQRKSSLKTWIYSIAINKCKDYLRSWQSRNKRLKEKMLQQVDQVEVEDTPEELIIKKNESNLILNQVLKLPIKYREVIILYYFKELSVKEISNSLHMKEVSIRTRLQRAREKLKVLLLKEGVDSLWMDI</sequence>
<evidence type="ECO:0000259" key="8">
    <source>
        <dbReference type="Pfam" id="PF08281"/>
    </source>
</evidence>
<comment type="similarity">
    <text evidence="1 6">Belongs to the sigma-70 factor family. ECF subfamily.</text>
</comment>
<evidence type="ECO:0000256" key="4">
    <source>
        <dbReference type="ARBA" id="ARBA00023125"/>
    </source>
</evidence>
<keyword evidence="2 6" id="KW-0805">Transcription regulation</keyword>
<dbReference type="InterPro" id="IPR007627">
    <property type="entry name" value="RNA_pol_sigma70_r2"/>
</dbReference>
<evidence type="ECO:0000313" key="9">
    <source>
        <dbReference type="EMBL" id="MFC4022399.1"/>
    </source>
</evidence>
<dbReference type="PANTHER" id="PTHR43133">
    <property type="entry name" value="RNA POLYMERASE ECF-TYPE SIGMA FACTO"/>
    <property type="match status" value="1"/>
</dbReference>
<protein>
    <recommendedName>
        <fullName evidence="6">RNA polymerase sigma factor</fullName>
    </recommendedName>
</protein>
<dbReference type="InterPro" id="IPR013325">
    <property type="entry name" value="RNA_pol_sigma_r2"/>
</dbReference>
<dbReference type="RefSeq" id="WP_379494914.1">
    <property type="nucleotide sequence ID" value="NZ_JBHSAO010000001.1"/>
</dbReference>
<dbReference type="PROSITE" id="PS01063">
    <property type="entry name" value="SIGMA70_ECF"/>
    <property type="match status" value="1"/>
</dbReference>
<reference evidence="10" key="1">
    <citation type="journal article" date="2019" name="Int. J. Syst. Evol. Microbiol.">
        <title>The Global Catalogue of Microorganisms (GCM) 10K type strain sequencing project: providing services to taxonomists for standard genome sequencing and annotation.</title>
        <authorList>
            <consortium name="The Broad Institute Genomics Platform"/>
            <consortium name="The Broad Institute Genome Sequencing Center for Infectious Disease"/>
            <person name="Wu L."/>
            <person name="Ma J."/>
        </authorList>
    </citation>
    <scope>NUCLEOTIDE SEQUENCE [LARGE SCALE GENOMIC DNA]</scope>
    <source>
        <strain evidence="10">IBRC-M 10703</strain>
    </source>
</reference>
<keyword evidence="5 6" id="KW-0804">Transcription</keyword>
<dbReference type="PANTHER" id="PTHR43133:SF60">
    <property type="entry name" value="RNA POLYMERASE SIGMA FACTOR SIGV"/>
    <property type="match status" value="1"/>
</dbReference>
<dbReference type="InterPro" id="IPR013249">
    <property type="entry name" value="RNA_pol_sigma70_r4_t2"/>
</dbReference>
<dbReference type="Pfam" id="PF04542">
    <property type="entry name" value="Sigma70_r2"/>
    <property type="match status" value="1"/>
</dbReference>
<dbReference type="SUPFAM" id="SSF88946">
    <property type="entry name" value="Sigma2 domain of RNA polymerase sigma factors"/>
    <property type="match status" value="1"/>
</dbReference>
<evidence type="ECO:0000256" key="5">
    <source>
        <dbReference type="ARBA" id="ARBA00023163"/>
    </source>
</evidence>
<dbReference type="Proteomes" id="UP001595772">
    <property type="component" value="Unassembled WGS sequence"/>
</dbReference>